<proteinExistence type="predicted"/>
<evidence type="ECO:0000313" key="3">
    <source>
        <dbReference type="Proteomes" id="UP000242415"/>
    </source>
</evidence>
<reference evidence="3" key="1">
    <citation type="submission" date="2016-10" db="EMBL/GenBank/DDBJ databases">
        <authorList>
            <person name="Varghese N."/>
            <person name="Submissions S."/>
        </authorList>
    </citation>
    <scope>NUCLEOTIDE SEQUENCE [LARGE SCALE GENOMIC DNA]</scope>
    <source>
        <strain evidence="3">DSM 45245</strain>
    </source>
</reference>
<organism evidence="2 3">
    <name type="scientific">Micromonospora pattaloongensis</name>
    <dbReference type="NCBI Taxonomy" id="405436"/>
    <lineage>
        <taxon>Bacteria</taxon>
        <taxon>Bacillati</taxon>
        <taxon>Actinomycetota</taxon>
        <taxon>Actinomycetes</taxon>
        <taxon>Micromonosporales</taxon>
        <taxon>Micromonosporaceae</taxon>
        <taxon>Micromonospora</taxon>
    </lineage>
</organism>
<gene>
    <name evidence="2" type="ORF">SAMN05444365_106158</name>
</gene>
<evidence type="ECO:0000313" key="2">
    <source>
        <dbReference type="EMBL" id="SDZ17500.1"/>
    </source>
</evidence>
<keyword evidence="3" id="KW-1185">Reference proteome</keyword>
<dbReference type="Gene3D" id="6.10.250.660">
    <property type="match status" value="1"/>
</dbReference>
<feature type="region of interest" description="Disordered" evidence="1">
    <location>
        <begin position="69"/>
        <end position="91"/>
    </location>
</feature>
<sequence length="91" mass="10488">MLLSPRHVREREFAVTRLGRRGLDPHDVRTFLDRVAVDLGALQAEVVRVRRENERIKRALRDWQSMHARRCQGGAADQPRHGGPGANERAW</sequence>
<dbReference type="Proteomes" id="UP000242415">
    <property type="component" value="Unassembled WGS sequence"/>
</dbReference>
<evidence type="ECO:0000256" key="1">
    <source>
        <dbReference type="SAM" id="MobiDB-lite"/>
    </source>
</evidence>
<protein>
    <submittedName>
        <fullName evidence="2">DivIVA domain-containing protein</fullName>
    </submittedName>
</protein>
<dbReference type="EMBL" id="FNPH01000006">
    <property type="protein sequence ID" value="SDZ17500.1"/>
    <property type="molecule type" value="Genomic_DNA"/>
</dbReference>
<name>A0A1H3QVY1_9ACTN</name>
<accession>A0A1H3QVY1</accession>
<dbReference type="NCBIfam" id="TIGR03544">
    <property type="entry name" value="DivI1A_domain"/>
    <property type="match status" value="1"/>
</dbReference>
<dbReference type="AlphaFoldDB" id="A0A1H3QVY1"/>
<dbReference type="InterPro" id="IPR019933">
    <property type="entry name" value="DivIVA_domain"/>
</dbReference>